<keyword evidence="4" id="KW-1185">Reference proteome</keyword>
<accession>A0ABU8T5Y8</accession>
<comment type="caution">
    <text evidence="3">The sequence shown here is derived from an EMBL/GenBank/DDBJ whole genome shotgun (WGS) entry which is preliminary data.</text>
</comment>
<sequence>MVTLTHVASATAGAAGVTLGLLVLVLVAAAPWLARHAQDGLPRPAHAAPSRGEAPATPACRGR</sequence>
<dbReference type="EMBL" id="JBBJUP010000007">
    <property type="protein sequence ID" value="MEJ8279368.1"/>
    <property type="molecule type" value="Genomic_DNA"/>
</dbReference>
<gene>
    <name evidence="3" type="ORF">WJX68_10535</name>
</gene>
<keyword evidence="2" id="KW-0472">Membrane</keyword>
<evidence type="ECO:0000313" key="3">
    <source>
        <dbReference type="EMBL" id="MEJ8279368.1"/>
    </source>
</evidence>
<evidence type="ECO:0000313" key="4">
    <source>
        <dbReference type="Proteomes" id="UP001364211"/>
    </source>
</evidence>
<proteinExistence type="predicted"/>
<reference evidence="3 4" key="1">
    <citation type="submission" date="2024-03" db="EMBL/GenBank/DDBJ databases">
        <title>Draft genome sequence of Pseudonocardia sp. DW16-2.</title>
        <authorList>
            <person name="Duangmal K."/>
        </authorList>
    </citation>
    <scope>NUCLEOTIDE SEQUENCE [LARGE SCALE GENOMIC DNA]</scope>
    <source>
        <strain evidence="3 4">DW16-2</strain>
    </source>
</reference>
<keyword evidence="2" id="KW-0812">Transmembrane</keyword>
<feature type="region of interest" description="Disordered" evidence="1">
    <location>
        <begin position="40"/>
        <end position="63"/>
    </location>
</feature>
<organism evidence="3 4">
    <name type="scientific">Pseudonocardia spirodelae</name>
    <dbReference type="NCBI Taxonomy" id="3133431"/>
    <lineage>
        <taxon>Bacteria</taxon>
        <taxon>Bacillati</taxon>
        <taxon>Actinomycetota</taxon>
        <taxon>Actinomycetes</taxon>
        <taxon>Pseudonocardiales</taxon>
        <taxon>Pseudonocardiaceae</taxon>
        <taxon>Pseudonocardia</taxon>
    </lineage>
</organism>
<keyword evidence="2" id="KW-1133">Transmembrane helix</keyword>
<dbReference type="Proteomes" id="UP001364211">
    <property type="component" value="Unassembled WGS sequence"/>
</dbReference>
<name>A0ABU8T5Y8_9PSEU</name>
<evidence type="ECO:0000256" key="2">
    <source>
        <dbReference type="SAM" id="Phobius"/>
    </source>
</evidence>
<dbReference type="RefSeq" id="WP_340288852.1">
    <property type="nucleotide sequence ID" value="NZ_JBBJUP010000007.1"/>
</dbReference>
<evidence type="ECO:0000256" key="1">
    <source>
        <dbReference type="SAM" id="MobiDB-lite"/>
    </source>
</evidence>
<feature type="transmembrane region" description="Helical" evidence="2">
    <location>
        <begin position="12"/>
        <end position="34"/>
    </location>
</feature>
<protein>
    <submittedName>
        <fullName evidence="3">Uncharacterized protein</fullName>
    </submittedName>
</protein>